<dbReference type="InterPro" id="IPR050446">
    <property type="entry name" value="FAD-oxidoreductase/Apoptosis"/>
</dbReference>
<keyword evidence="3" id="KW-0274">FAD</keyword>
<reference evidence="7 8" key="1">
    <citation type="submission" date="2019-12" db="EMBL/GenBank/DDBJ databases">
        <title>Genomic-based taxomic classification of the family Erythrobacteraceae.</title>
        <authorList>
            <person name="Xu L."/>
        </authorList>
    </citation>
    <scope>NUCLEOTIDE SEQUENCE [LARGE SCALE GENOMIC DNA]</scope>
    <source>
        <strain evidence="7 8">MCCC 1A09962</strain>
    </source>
</reference>
<evidence type="ECO:0000313" key="8">
    <source>
        <dbReference type="Proteomes" id="UP000433104"/>
    </source>
</evidence>
<evidence type="ECO:0000256" key="1">
    <source>
        <dbReference type="ARBA" id="ARBA00001974"/>
    </source>
</evidence>
<dbReference type="GO" id="GO:0005737">
    <property type="term" value="C:cytoplasm"/>
    <property type="evidence" value="ECO:0007669"/>
    <property type="project" value="TreeGrafter"/>
</dbReference>
<dbReference type="PANTHER" id="PTHR43557">
    <property type="entry name" value="APOPTOSIS-INDUCING FACTOR 1"/>
    <property type="match status" value="1"/>
</dbReference>
<dbReference type="RefSeq" id="WP_160682600.1">
    <property type="nucleotide sequence ID" value="NZ_WTYW01000002.1"/>
</dbReference>
<dbReference type="SUPFAM" id="SSF51905">
    <property type="entry name" value="FAD/NAD(P)-binding domain"/>
    <property type="match status" value="2"/>
</dbReference>
<feature type="domain" description="Reductase C-terminal" evidence="6">
    <location>
        <begin position="325"/>
        <end position="409"/>
    </location>
</feature>
<dbReference type="InterPro" id="IPR016156">
    <property type="entry name" value="FAD/NAD-linked_Rdtase_dimer_sf"/>
</dbReference>
<evidence type="ECO:0000256" key="2">
    <source>
        <dbReference type="ARBA" id="ARBA00022630"/>
    </source>
</evidence>
<dbReference type="EMBL" id="WTYW01000002">
    <property type="protein sequence ID" value="MXO86062.1"/>
    <property type="molecule type" value="Genomic_DNA"/>
</dbReference>
<protein>
    <submittedName>
        <fullName evidence="7">NAD(P)/FAD-dependent oxidoreductase</fullName>
    </submittedName>
</protein>
<dbReference type="GO" id="GO:0016651">
    <property type="term" value="F:oxidoreductase activity, acting on NAD(P)H"/>
    <property type="evidence" value="ECO:0007669"/>
    <property type="project" value="TreeGrafter"/>
</dbReference>
<gene>
    <name evidence="7" type="ORF">GRI38_08480</name>
</gene>
<proteinExistence type="predicted"/>
<dbReference type="SUPFAM" id="SSF55424">
    <property type="entry name" value="FAD/NAD-linked reductases, dimerisation (C-terminal) domain"/>
    <property type="match status" value="1"/>
</dbReference>
<dbReference type="PRINTS" id="PR00411">
    <property type="entry name" value="PNDRDTASEI"/>
</dbReference>
<keyword evidence="4" id="KW-0560">Oxidoreductase</keyword>
<dbReference type="Proteomes" id="UP000433104">
    <property type="component" value="Unassembled WGS sequence"/>
</dbReference>
<dbReference type="Pfam" id="PF14759">
    <property type="entry name" value="Reductase_C"/>
    <property type="match status" value="1"/>
</dbReference>
<comment type="caution">
    <text evidence="7">The sequence shown here is derived from an EMBL/GenBank/DDBJ whole genome shotgun (WGS) entry which is preliminary data.</text>
</comment>
<sequence>MDRADVLIVGSGHGGTQVAIALRQNGHTDSILMLTRERSLPYERPPLSKEYLAGEKSFERIRVRPESFWEERDIVIRTGTNVSAIDPFAKEAVLGDGSRMAYRKLVWAAGGEARRLSIPGADLEGIHTVRTIEDVDAIRSDIANGASRAVVIGGGYIGLEAAAVLRSLGCEVFVVESRNRLLSRVAGQDLSDFFLAEHRAQGVAFHLGAEVASIEEGSGGRVAAVTLADGTVLPCDFVVTGIGIVPSVGALIAAGAVGANGVDVDEFCRTSLDDIYAIGDCAAHVNSYANGAVIRLESVQNAHDMAATVARAICGTKTPYEALPWFWSNQYDLRLQTVGIAADFDTTVVRGDPAARKFSVVYLREGQVIALDCVNNTRDYAQGRKLVEAGVQIAPETLADADIPLKEML</sequence>
<dbReference type="InterPro" id="IPR023753">
    <property type="entry name" value="FAD/NAD-binding_dom"/>
</dbReference>
<evidence type="ECO:0000259" key="6">
    <source>
        <dbReference type="Pfam" id="PF14759"/>
    </source>
</evidence>
<keyword evidence="8" id="KW-1185">Reference proteome</keyword>
<comment type="cofactor">
    <cofactor evidence="1">
        <name>FAD</name>
        <dbReference type="ChEBI" id="CHEBI:57692"/>
    </cofactor>
</comment>
<accession>A0A844ZFN4</accession>
<evidence type="ECO:0000259" key="5">
    <source>
        <dbReference type="Pfam" id="PF07992"/>
    </source>
</evidence>
<evidence type="ECO:0000256" key="3">
    <source>
        <dbReference type="ARBA" id="ARBA00022827"/>
    </source>
</evidence>
<dbReference type="Pfam" id="PF07992">
    <property type="entry name" value="Pyr_redox_2"/>
    <property type="match status" value="1"/>
</dbReference>
<evidence type="ECO:0000256" key="4">
    <source>
        <dbReference type="ARBA" id="ARBA00023002"/>
    </source>
</evidence>
<keyword evidence="2" id="KW-0285">Flavoprotein</keyword>
<feature type="domain" description="FAD/NAD(P)-binding" evidence="5">
    <location>
        <begin position="5"/>
        <end position="306"/>
    </location>
</feature>
<dbReference type="PANTHER" id="PTHR43557:SF2">
    <property type="entry name" value="RIESKE DOMAIN-CONTAINING PROTEIN-RELATED"/>
    <property type="match status" value="1"/>
</dbReference>
<dbReference type="InterPro" id="IPR036188">
    <property type="entry name" value="FAD/NAD-bd_sf"/>
</dbReference>
<dbReference type="PRINTS" id="PR00368">
    <property type="entry name" value="FADPNR"/>
</dbReference>
<evidence type="ECO:0000313" key="7">
    <source>
        <dbReference type="EMBL" id="MXO86062.1"/>
    </source>
</evidence>
<organism evidence="7 8">
    <name type="scientific">Parapontixanthobacter aurantiacus</name>
    <dbReference type="NCBI Taxonomy" id="1463599"/>
    <lineage>
        <taxon>Bacteria</taxon>
        <taxon>Pseudomonadati</taxon>
        <taxon>Pseudomonadota</taxon>
        <taxon>Alphaproteobacteria</taxon>
        <taxon>Sphingomonadales</taxon>
        <taxon>Erythrobacteraceae</taxon>
        <taxon>Parapontixanthobacter</taxon>
    </lineage>
</organism>
<dbReference type="Gene3D" id="3.50.50.60">
    <property type="entry name" value="FAD/NAD(P)-binding domain"/>
    <property type="match status" value="2"/>
</dbReference>
<dbReference type="Gene3D" id="3.30.390.30">
    <property type="match status" value="1"/>
</dbReference>
<dbReference type="InterPro" id="IPR028202">
    <property type="entry name" value="Reductase_C"/>
</dbReference>
<dbReference type="AlphaFoldDB" id="A0A844ZFN4"/>
<name>A0A844ZFN4_9SPHN</name>
<dbReference type="OrthoDB" id="7809559at2"/>